<dbReference type="PROSITE" id="PS50110">
    <property type="entry name" value="RESPONSE_REGULATORY"/>
    <property type="match status" value="1"/>
</dbReference>
<organism evidence="4 5">
    <name type="scientific">Solirubrobacter ginsenosidimutans</name>
    <dbReference type="NCBI Taxonomy" id="490573"/>
    <lineage>
        <taxon>Bacteria</taxon>
        <taxon>Bacillati</taxon>
        <taxon>Actinomycetota</taxon>
        <taxon>Thermoleophilia</taxon>
        <taxon>Solirubrobacterales</taxon>
        <taxon>Solirubrobacteraceae</taxon>
        <taxon>Solirubrobacter</taxon>
    </lineage>
</organism>
<dbReference type="EMBL" id="JAPDOD010000002">
    <property type="protein sequence ID" value="MDA0159266.1"/>
    <property type="molecule type" value="Genomic_DNA"/>
</dbReference>
<sequence length="114" mass="11937">MPLRCLIVDDNAAFLHAAATLLERQGVTVVGVASTAAEALRRNIELQPDVVLVDIVLGAESGFDVARDLTGGAAVILISTHAEADFADLIERTPAAGFVSKSELSAEAIRRLTP</sequence>
<dbReference type="RefSeq" id="WP_270037942.1">
    <property type="nucleotide sequence ID" value="NZ_JAPDOD010000002.1"/>
</dbReference>
<dbReference type="SUPFAM" id="SSF52172">
    <property type="entry name" value="CheY-like"/>
    <property type="match status" value="1"/>
</dbReference>
<comment type="caution">
    <text evidence="4">The sequence shown here is derived from an EMBL/GenBank/DDBJ whole genome shotgun (WGS) entry which is preliminary data.</text>
</comment>
<dbReference type="AlphaFoldDB" id="A0A9X3MP90"/>
<dbReference type="SMART" id="SM00448">
    <property type="entry name" value="REC"/>
    <property type="match status" value="1"/>
</dbReference>
<gene>
    <name evidence="4" type="ORF">OM076_03225</name>
</gene>
<keyword evidence="5" id="KW-1185">Reference proteome</keyword>
<feature type="modified residue" description="4-aspartylphosphate" evidence="2">
    <location>
        <position position="54"/>
    </location>
</feature>
<evidence type="ECO:0000313" key="5">
    <source>
        <dbReference type="Proteomes" id="UP001149140"/>
    </source>
</evidence>
<proteinExistence type="predicted"/>
<feature type="domain" description="Response regulatory" evidence="3">
    <location>
        <begin position="4"/>
        <end position="114"/>
    </location>
</feature>
<protein>
    <submittedName>
        <fullName evidence="4">Response regulator transcription factor</fullName>
    </submittedName>
</protein>
<reference evidence="4" key="1">
    <citation type="submission" date="2022-10" db="EMBL/GenBank/DDBJ databases">
        <title>The WGS of Solirubrobacter ginsenosidimutans DSM 21036.</title>
        <authorList>
            <person name="Jiang Z."/>
        </authorList>
    </citation>
    <scope>NUCLEOTIDE SEQUENCE</scope>
    <source>
        <strain evidence="4">DSM 21036</strain>
    </source>
</reference>
<dbReference type="InterPro" id="IPR058245">
    <property type="entry name" value="NreC/VraR/RcsB-like_REC"/>
</dbReference>
<evidence type="ECO:0000256" key="1">
    <source>
        <dbReference type="ARBA" id="ARBA00022553"/>
    </source>
</evidence>
<dbReference type="InterPro" id="IPR050595">
    <property type="entry name" value="Bact_response_regulator"/>
</dbReference>
<dbReference type="Pfam" id="PF00072">
    <property type="entry name" value="Response_reg"/>
    <property type="match status" value="1"/>
</dbReference>
<evidence type="ECO:0000256" key="2">
    <source>
        <dbReference type="PROSITE-ProRule" id="PRU00169"/>
    </source>
</evidence>
<name>A0A9X3MP90_9ACTN</name>
<dbReference type="GO" id="GO:0000160">
    <property type="term" value="P:phosphorelay signal transduction system"/>
    <property type="evidence" value="ECO:0007669"/>
    <property type="project" value="InterPro"/>
</dbReference>
<accession>A0A9X3MP90</accession>
<dbReference type="PANTHER" id="PTHR44591">
    <property type="entry name" value="STRESS RESPONSE REGULATOR PROTEIN 1"/>
    <property type="match status" value="1"/>
</dbReference>
<keyword evidence="1 2" id="KW-0597">Phosphoprotein</keyword>
<evidence type="ECO:0000313" key="4">
    <source>
        <dbReference type="EMBL" id="MDA0159266.1"/>
    </source>
</evidence>
<dbReference type="InterPro" id="IPR011006">
    <property type="entry name" value="CheY-like_superfamily"/>
</dbReference>
<dbReference type="Proteomes" id="UP001149140">
    <property type="component" value="Unassembled WGS sequence"/>
</dbReference>
<dbReference type="CDD" id="cd17535">
    <property type="entry name" value="REC_NarL-like"/>
    <property type="match status" value="1"/>
</dbReference>
<dbReference type="Gene3D" id="3.40.50.2300">
    <property type="match status" value="1"/>
</dbReference>
<evidence type="ECO:0000259" key="3">
    <source>
        <dbReference type="PROSITE" id="PS50110"/>
    </source>
</evidence>
<dbReference type="PANTHER" id="PTHR44591:SF3">
    <property type="entry name" value="RESPONSE REGULATORY DOMAIN-CONTAINING PROTEIN"/>
    <property type="match status" value="1"/>
</dbReference>
<dbReference type="InterPro" id="IPR001789">
    <property type="entry name" value="Sig_transdc_resp-reg_receiver"/>
</dbReference>